<comment type="caution">
    <text evidence="1">The sequence shown here is derived from an EMBL/GenBank/DDBJ whole genome shotgun (WGS) entry which is preliminary data.</text>
</comment>
<dbReference type="InterPro" id="IPR032675">
    <property type="entry name" value="LRR_dom_sf"/>
</dbReference>
<dbReference type="SUPFAM" id="SSF52047">
    <property type="entry name" value="RNI-like"/>
    <property type="match status" value="1"/>
</dbReference>
<accession>A0A8H3AEM4</accession>
<evidence type="ECO:0000313" key="2">
    <source>
        <dbReference type="Proteomes" id="UP000663850"/>
    </source>
</evidence>
<gene>
    <name evidence="1" type="ORF">RDB_LOCUS10782</name>
</gene>
<organism evidence="1 2">
    <name type="scientific">Rhizoctonia solani</name>
    <dbReference type="NCBI Taxonomy" id="456999"/>
    <lineage>
        <taxon>Eukaryota</taxon>
        <taxon>Fungi</taxon>
        <taxon>Dikarya</taxon>
        <taxon>Basidiomycota</taxon>
        <taxon>Agaricomycotina</taxon>
        <taxon>Agaricomycetes</taxon>
        <taxon>Cantharellales</taxon>
        <taxon>Ceratobasidiaceae</taxon>
        <taxon>Rhizoctonia</taxon>
    </lineage>
</organism>
<proteinExistence type="predicted"/>
<reference evidence="1" key="1">
    <citation type="submission" date="2021-01" db="EMBL/GenBank/DDBJ databases">
        <authorList>
            <person name="Kaushik A."/>
        </authorList>
    </citation>
    <scope>NUCLEOTIDE SEQUENCE</scope>
    <source>
        <strain evidence="1">Type strain: AG8-Rh-89/</strain>
    </source>
</reference>
<dbReference type="Proteomes" id="UP000663850">
    <property type="component" value="Unassembled WGS sequence"/>
</dbReference>
<dbReference type="Gene3D" id="3.80.10.10">
    <property type="entry name" value="Ribonuclease Inhibitor"/>
    <property type="match status" value="1"/>
</dbReference>
<sequence length="553" mass="63453">METQSNQASCATIRRWEEAGLLLSRAFKSYFDSCSHLESKYQADDGNPTDLVSRIDSTLDSLHIRLEQQLAESRSTLVRTRNRRASSFFKFPAEILAELFLNVIFVPTPAEYMDSPDMGLAVKTIYRRLHALSGVCTVWRNILINYKAAWQVVPLIDHEHLGHKRLTTDLSLERGGDALHLAAIQTYEDIPTDWNVLSKHAHRFCSVNISSNYPSAFRNILNIFLESKYPIKLSELSICDTEFHEDHVSNLYDSDLASNPLFDKLFESLSVLRLSGISICWDRIKFSACLTELDLDSVPLGNISQLTDFLQAASSAPELRDLKINTVHVITSETPPPSSPTFCFPKLQDLFLDVVNYHVLRVILGTIVPGSHRVNFIYWGDQPYYLPNWQGVERVESDTWFKLLKTIKIDTLMLVQRSGALPMPFGRLLRSMPWLKVLKFANWEFRKGDWDSLMEFESGVTPELEELHIWGARLDDIDLIQLVVRCHWRSLRKLVIGGYIPLKTSGNHNGAKLSLEEARPDIVEWLEAVVPEFHLASADYIPEELRRHRWKLW</sequence>
<name>A0A8H3AEM4_9AGAM</name>
<dbReference type="AlphaFoldDB" id="A0A8H3AEM4"/>
<evidence type="ECO:0000313" key="1">
    <source>
        <dbReference type="EMBL" id="CAE6421978.1"/>
    </source>
</evidence>
<protein>
    <submittedName>
        <fullName evidence="1">Uncharacterized protein</fullName>
    </submittedName>
</protein>
<dbReference type="EMBL" id="CAJMWZ010000619">
    <property type="protein sequence ID" value="CAE6421978.1"/>
    <property type="molecule type" value="Genomic_DNA"/>
</dbReference>